<dbReference type="AlphaFoldDB" id="A0A8J2XNZ0"/>
<dbReference type="Gene3D" id="2.60.40.1080">
    <property type="match status" value="1"/>
</dbReference>
<proteinExistence type="predicted"/>
<dbReference type="PROSITE" id="PS51257">
    <property type="entry name" value="PROKAR_LIPOPROTEIN"/>
    <property type="match status" value="1"/>
</dbReference>
<keyword evidence="1" id="KW-0732">Signal</keyword>
<feature type="signal peptide" evidence="1">
    <location>
        <begin position="1"/>
        <end position="23"/>
    </location>
</feature>
<dbReference type="SUPFAM" id="SSF49373">
    <property type="entry name" value="Invasin/intimin cell-adhesion fragments"/>
    <property type="match status" value="1"/>
</dbReference>
<dbReference type="Proteomes" id="UP000619743">
    <property type="component" value="Unassembled WGS sequence"/>
</dbReference>
<evidence type="ECO:0000313" key="4">
    <source>
        <dbReference type="Proteomes" id="UP000619743"/>
    </source>
</evidence>
<sequence>MKQNLLLKTAIASALAAALSACGGGTDKGYDSGYKKNNNELTFETEQIVVEFDEESGLQTIDLLEGAVVDGQPAANLTTRIVTSQLIFEAEDNFETPQAPSNTVANQTISPFVKSEDSRMLYVDTDAFAEALRACDDTDVRGDRDDDNNPIPDGFADYPTQAVYEITYTIDHGYPMTPGEPLPERTLRLTINAIDDPVTDVNIAPLELPAGGTAQLVASTVPTYACNQELTYSSADEDIATVDSTGLVTGVMVGETSVTATSVDNPEASATDSVTVTSAFSIAITNQDTDDLGAPTGHKQVAACTATGIDVQPFELNDNLTGEYGYDWTLTNEVDYVKGMSWDSGVGGFGEVLAVKMPADVGSINTVDVELVSGETGGTPISEVTPKSMDMTVVNNKMCDPGTSAHPAGWFIDFDLDFVQAGYGGNASYSASDDVVAGSAASVRITAGAGEAEWGDAVVPYSWGAQQVWNNQRNWYTANYGQGLNSIGKVYRFGVWAKLEQMPTEPVVLRQAIVAWNYEGIPDGAQGFQGRYSGAGLFSAELEMTTEWQYVEFIDDRTGERDWAIPAIWSMSTPVFTLWETFKLPQGNSILLDEVSVTLVDEIEE</sequence>
<feature type="domain" description="BIG2" evidence="2">
    <location>
        <begin position="197"/>
        <end position="272"/>
    </location>
</feature>
<gene>
    <name evidence="3" type="ORF">GCM10011369_17290</name>
</gene>
<dbReference type="EMBL" id="BMDX01000007">
    <property type="protein sequence ID" value="GGA75965.1"/>
    <property type="molecule type" value="Genomic_DNA"/>
</dbReference>
<evidence type="ECO:0000313" key="3">
    <source>
        <dbReference type="EMBL" id="GGA75965.1"/>
    </source>
</evidence>
<dbReference type="RefSeq" id="WP_087505971.1">
    <property type="nucleotide sequence ID" value="NZ_BMDX01000007.1"/>
</dbReference>
<dbReference type="OrthoDB" id="5697824at2"/>
<protein>
    <recommendedName>
        <fullName evidence="2">BIG2 domain-containing protein</fullName>
    </recommendedName>
</protein>
<accession>A0A8J2XNZ0</accession>
<organism evidence="3 4">
    <name type="scientific">Neiella marina</name>
    <dbReference type="NCBI Taxonomy" id="508461"/>
    <lineage>
        <taxon>Bacteria</taxon>
        <taxon>Pseudomonadati</taxon>
        <taxon>Pseudomonadota</taxon>
        <taxon>Gammaproteobacteria</taxon>
        <taxon>Alteromonadales</taxon>
        <taxon>Echinimonadaceae</taxon>
        <taxon>Neiella</taxon>
    </lineage>
</organism>
<name>A0A8J2XNZ0_9GAMM</name>
<comment type="caution">
    <text evidence="3">The sequence shown here is derived from an EMBL/GenBank/DDBJ whole genome shotgun (WGS) entry which is preliminary data.</text>
</comment>
<evidence type="ECO:0000259" key="2">
    <source>
        <dbReference type="SMART" id="SM00635"/>
    </source>
</evidence>
<keyword evidence="4" id="KW-1185">Reference proteome</keyword>
<dbReference type="SMART" id="SM00635">
    <property type="entry name" value="BID_2"/>
    <property type="match status" value="1"/>
</dbReference>
<dbReference type="InterPro" id="IPR008964">
    <property type="entry name" value="Invasin/intimin_cell_adhesion"/>
</dbReference>
<reference evidence="4" key="1">
    <citation type="journal article" date="2019" name="Int. J. Syst. Evol. Microbiol.">
        <title>The Global Catalogue of Microorganisms (GCM) 10K type strain sequencing project: providing services to taxonomists for standard genome sequencing and annotation.</title>
        <authorList>
            <consortium name="The Broad Institute Genomics Platform"/>
            <consortium name="The Broad Institute Genome Sequencing Center for Infectious Disease"/>
            <person name="Wu L."/>
            <person name="Ma J."/>
        </authorList>
    </citation>
    <scope>NUCLEOTIDE SEQUENCE [LARGE SCALE GENOMIC DNA]</scope>
    <source>
        <strain evidence="4">CGMCC 1.10130</strain>
    </source>
</reference>
<evidence type="ECO:0000256" key="1">
    <source>
        <dbReference type="SAM" id="SignalP"/>
    </source>
</evidence>
<feature type="chain" id="PRO_5035200012" description="BIG2 domain-containing protein" evidence="1">
    <location>
        <begin position="24"/>
        <end position="605"/>
    </location>
</feature>
<dbReference type="Pfam" id="PF02368">
    <property type="entry name" value="Big_2"/>
    <property type="match status" value="1"/>
</dbReference>
<dbReference type="InterPro" id="IPR003343">
    <property type="entry name" value="Big_2"/>
</dbReference>